<dbReference type="AlphaFoldDB" id="A0A840P651"/>
<dbReference type="InterPro" id="IPR052704">
    <property type="entry name" value="ECF_Sigma-70_Domain"/>
</dbReference>
<reference evidence="8 9" key="1">
    <citation type="submission" date="2020-08" db="EMBL/GenBank/DDBJ databases">
        <title>Genomic Encyclopedia of Type Strains, Phase IV (KMG-IV): sequencing the most valuable type-strain genomes for metagenomic binning, comparative biology and taxonomic classification.</title>
        <authorList>
            <person name="Goeker M."/>
        </authorList>
    </citation>
    <scope>NUCLEOTIDE SEQUENCE [LARGE SCALE GENOMIC DNA]</scope>
    <source>
        <strain evidence="8 9">DSM 45615</strain>
    </source>
</reference>
<keyword evidence="3" id="KW-0805">Transcription regulation</keyword>
<evidence type="ECO:0000256" key="4">
    <source>
        <dbReference type="ARBA" id="ARBA00023082"/>
    </source>
</evidence>
<dbReference type="SUPFAM" id="SSF88946">
    <property type="entry name" value="Sigma2 domain of RNA polymerase sigma factors"/>
    <property type="match status" value="1"/>
</dbReference>
<dbReference type="NCBIfam" id="NF007214">
    <property type="entry name" value="PRK09636.1"/>
    <property type="match status" value="1"/>
</dbReference>
<comment type="similarity">
    <text evidence="1">Belongs to the sigma-70 factor family. ECF subfamily.</text>
</comment>
<evidence type="ECO:0000259" key="7">
    <source>
        <dbReference type="Pfam" id="PF08281"/>
    </source>
</evidence>
<comment type="caution">
    <text evidence="8">The sequence shown here is derived from an EMBL/GenBank/DDBJ whole genome shotgun (WGS) entry which is preliminary data.</text>
</comment>
<dbReference type="RefSeq" id="WP_185050359.1">
    <property type="nucleotide sequence ID" value="NZ_BAABIX010000001.1"/>
</dbReference>
<dbReference type="GO" id="GO:0016987">
    <property type="term" value="F:sigma factor activity"/>
    <property type="evidence" value="ECO:0007669"/>
    <property type="project" value="UniProtKB-KW"/>
</dbReference>
<dbReference type="SUPFAM" id="SSF88659">
    <property type="entry name" value="Sigma3 and sigma4 domains of RNA polymerase sigma factors"/>
    <property type="match status" value="1"/>
</dbReference>
<sequence>MGEEFEEHRARLFALAYRLLGSAAEAEDAVQDAYLRWNGAERVAIAAPGAWLAKVLTNICLNRLTSSRARREEYIGPWLPEPILTDGPSELAERRDSVSMAFLVLLERLTPAERAVFVLREAFSYGYREIAEVLDLSEANCRQLHRRAQQRVGERRRFEAAAGTRRRIVERFLRAARSGDLAGLESALAADVVAWADGGGRAGAALRPIVGAAKVGRYVMGLAGRGAAAGYALAQAEVNGEPGVLAFLDGVLRSVFVIETDGERIYGVRTVLNPDKLGYIAQQLVSRGELSHSEGVAGS</sequence>
<evidence type="ECO:0000256" key="2">
    <source>
        <dbReference type="ARBA" id="ARBA00011344"/>
    </source>
</evidence>
<dbReference type="PANTHER" id="PTHR30173:SF36">
    <property type="entry name" value="ECF RNA POLYMERASE SIGMA FACTOR SIGJ"/>
    <property type="match status" value="1"/>
</dbReference>
<evidence type="ECO:0000256" key="1">
    <source>
        <dbReference type="ARBA" id="ARBA00010641"/>
    </source>
</evidence>
<accession>A0A840P651</accession>
<dbReference type="EMBL" id="JACHGN010000006">
    <property type="protein sequence ID" value="MBB5133383.1"/>
    <property type="molecule type" value="Genomic_DNA"/>
</dbReference>
<dbReference type="InterPro" id="IPR014284">
    <property type="entry name" value="RNA_pol_sigma-70_dom"/>
</dbReference>
<proteinExistence type="inferred from homology"/>
<protein>
    <submittedName>
        <fullName evidence="8">RNA polymerase sigma-70 factor (ECF subfamily)</fullName>
    </submittedName>
</protein>
<evidence type="ECO:0000313" key="9">
    <source>
        <dbReference type="Proteomes" id="UP000578449"/>
    </source>
</evidence>
<dbReference type="InterPro" id="IPR013325">
    <property type="entry name" value="RNA_pol_sigma_r2"/>
</dbReference>
<dbReference type="Gene3D" id="1.10.1740.10">
    <property type="match status" value="1"/>
</dbReference>
<keyword evidence="9" id="KW-1185">Reference proteome</keyword>
<dbReference type="InterPro" id="IPR014303">
    <property type="entry name" value="RNA_pol_sigma-70_ECF"/>
</dbReference>
<dbReference type="InterPro" id="IPR036388">
    <property type="entry name" value="WH-like_DNA-bd_sf"/>
</dbReference>
<feature type="domain" description="RNA polymerase sigma-70 region 2" evidence="6">
    <location>
        <begin position="5"/>
        <end position="68"/>
    </location>
</feature>
<keyword evidence="4" id="KW-0731">Sigma factor</keyword>
<dbReference type="InterPro" id="IPR032710">
    <property type="entry name" value="NTF2-like_dom_sf"/>
</dbReference>
<evidence type="ECO:0000256" key="3">
    <source>
        <dbReference type="ARBA" id="ARBA00023015"/>
    </source>
</evidence>
<dbReference type="SUPFAM" id="SSF54427">
    <property type="entry name" value="NTF2-like"/>
    <property type="match status" value="1"/>
</dbReference>
<feature type="domain" description="RNA polymerase sigma factor 70 region 4 type 2" evidence="7">
    <location>
        <begin position="100"/>
        <end position="148"/>
    </location>
</feature>
<name>A0A840P651_9ACTN</name>
<dbReference type="GO" id="GO:0006352">
    <property type="term" value="P:DNA-templated transcription initiation"/>
    <property type="evidence" value="ECO:0007669"/>
    <property type="project" value="InterPro"/>
</dbReference>
<dbReference type="Proteomes" id="UP000578449">
    <property type="component" value="Unassembled WGS sequence"/>
</dbReference>
<organism evidence="8 9">
    <name type="scientific">Thermocatellispora tengchongensis</name>
    <dbReference type="NCBI Taxonomy" id="1073253"/>
    <lineage>
        <taxon>Bacteria</taxon>
        <taxon>Bacillati</taxon>
        <taxon>Actinomycetota</taxon>
        <taxon>Actinomycetes</taxon>
        <taxon>Streptosporangiales</taxon>
        <taxon>Streptosporangiaceae</taxon>
        <taxon>Thermocatellispora</taxon>
    </lineage>
</organism>
<dbReference type="InterPro" id="IPR013249">
    <property type="entry name" value="RNA_pol_sigma70_r4_t2"/>
</dbReference>
<dbReference type="Pfam" id="PF08281">
    <property type="entry name" value="Sigma70_r4_2"/>
    <property type="match status" value="1"/>
</dbReference>
<dbReference type="InterPro" id="IPR013324">
    <property type="entry name" value="RNA_pol_sigma_r3/r4-like"/>
</dbReference>
<dbReference type="NCBIfam" id="TIGR02937">
    <property type="entry name" value="sigma70-ECF"/>
    <property type="match status" value="1"/>
</dbReference>
<dbReference type="GO" id="GO:0003677">
    <property type="term" value="F:DNA binding"/>
    <property type="evidence" value="ECO:0007669"/>
    <property type="project" value="InterPro"/>
</dbReference>
<gene>
    <name evidence="8" type="ORF">HNP84_003109</name>
</gene>
<dbReference type="Pfam" id="PF04542">
    <property type="entry name" value="Sigma70_r2"/>
    <property type="match status" value="1"/>
</dbReference>
<evidence type="ECO:0000313" key="8">
    <source>
        <dbReference type="EMBL" id="MBB5133383.1"/>
    </source>
</evidence>
<keyword evidence="5" id="KW-0804">Transcription</keyword>
<dbReference type="Gene3D" id="1.10.10.10">
    <property type="entry name" value="Winged helix-like DNA-binding domain superfamily/Winged helix DNA-binding domain"/>
    <property type="match status" value="1"/>
</dbReference>
<evidence type="ECO:0000256" key="5">
    <source>
        <dbReference type="ARBA" id="ARBA00023163"/>
    </source>
</evidence>
<dbReference type="Gene3D" id="3.10.450.50">
    <property type="match status" value="1"/>
</dbReference>
<evidence type="ECO:0000259" key="6">
    <source>
        <dbReference type="Pfam" id="PF04542"/>
    </source>
</evidence>
<dbReference type="PANTHER" id="PTHR30173">
    <property type="entry name" value="SIGMA 19 FACTOR"/>
    <property type="match status" value="1"/>
</dbReference>
<comment type="subunit">
    <text evidence="2">Interacts transiently with the RNA polymerase catalytic core formed by RpoA, RpoB, RpoC and RpoZ (2 alpha, 1 beta, 1 beta' and 1 omega subunit) to form the RNA polymerase holoenzyme that can initiate transcription.</text>
</comment>
<dbReference type="InterPro" id="IPR007627">
    <property type="entry name" value="RNA_pol_sigma70_r2"/>
</dbReference>
<dbReference type="NCBIfam" id="TIGR02957">
    <property type="entry name" value="SigX4"/>
    <property type="match status" value="1"/>
</dbReference>